<comment type="caution">
    <text evidence="3">The sequence shown here is derived from an EMBL/GenBank/DDBJ whole genome shotgun (WGS) entry which is preliminary data.</text>
</comment>
<evidence type="ECO:0000313" key="4">
    <source>
        <dbReference type="Proteomes" id="UP000886595"/>
    </source>
</evidence>
<feature type="coiled-coil region" evidence="1">
    <location>
        <begin position="6"/>
        <end position="40"/>
    </location>
</feature>
<evidence type="ECO:0000313" key="3">
    <source>
        <dbReference type="EMBL" id="KAG2303102.1"/>
    </source>
</evidence>
<dbReference type="AlphaFoldDB" id="A0A8X7SBS3"/>
<dbReference type="EMBL" id="JAAMPC010000007">
    <property type="protein sequence ID" value="KAG2303102.1"/>
    <property type="molecule type" value="Genomic_DNA"/>
</dbReference>
<proteinExistence type="predicted"/>
<name>A0A8X7SBS3_BRACI</name>
<gene>
    <name evidence="3" type="ORF">Bca52824_031753</name>
</gene>
<keyword evidence="4" id="KW-1185">Reference proteome</keyword>
<dbReference type="OrthoDB" id="1103826at2759"/>
<accession>A0A8X7SBS3</accession>
<feature type="region of interest" description="Disordered" evidence="2">
    <location>
        <begin position="49"/>
        <end position="87"/>
    </location>
</feature>
<evidence type="ECO:0000256" key="1">
    <source>
        <dbReference type="SAM" id="Coils"/>
    </source>
</evidence>
<keyword evidence="1" id="KW-0175">Coiled coil</keyword>
<dbReference type="Proteomes" id="UP000886595">
    <property type="component" value="Unassembled WGS sequence"/>
</dbReference>
<protein>
    <submittedName>
        <fullName evidence="3">Uncharacterized protein</fullName>
    </submittedName>
</protein>
<reference evidence="3 4" key="1">
    <citation type="submission" date="2020-02" db="EMBL/GenBank/DDBJ databases">
        <authorList>
            <person name="Ma Q."/>
            <person name="Huang Y."/>
            <person name="Song X."/>
            <person name="Pei D."/>
        </authorList>
    </citation>
    <scope>NUCLEOTIDE SEQUENCE [LARGE SCALE GENOMIC DNA]</scope>
    <source>
        <strain evidence="3">Sxm20200214</strain>
        <tissue evidence="3">Leaf</tissue>
    </source>
</reference>
<organism evidence="3 4">
    <name type="scientific">Brassica carinata</name>
    <name type="common">Ethiopian mustard</name>
    <name type="synonym">Abyssinian cabbage</name>
    <dbReference type="NCBI Taxonomy" id="52824"/>
    <lineage>
        <taxon>Eukaryota</taxon>
        <taxon>Viridiplantae</taxon>
        <taxon>Streptophyta</taxon>
        <taxon>Embryophyta</taxon>
        <taxon>Tracheophyta</taxon>
        <taxon>Spermatophyta</taxon>
        <taxon>Magnoliopsida</taxon>
        <taxon>eudicotyledons</taxon>
        <taxon>Gunneridae</taxon>
        <taxon>Pentapetalae</taxon>
        <taxon>rosids</taxon>
        <taxon>malvids</taxon>
        <taxon>Brassicales</taxon>
        <taxon>Brassicaceae</taxon>
        <taxon>Brassiceae</taxon>
        <taxon>Brassica</taxon>
    </lineage>
</organism>
<evidence type="ECO:0000256" key="2">
    <source>
        <dbReference type="SAM" id="MobiDB-lite"/>
    </source>
</evidence>
<sequence length="109" mass="11965">MLIGLVDRLEKMEEKVDHRLQQFEEKVDMLNNEVAASMKIGYVKAEADNMSVDESSSDDEEAAHRNSEPNPWTPIKVTTSNRPFGPFVRGPTSLNVGGRFAGGRCGGLG</sequence>